<name>A0A9X3WIF1_9BACI</name>
<dbReference type="SUPFAM" id="SSF56837">
    <property type="entry name" value="Colicin"/>
    <property type="match status" value="1"/>
</dbReference>
<dbReference type="RefSeq" id="WP_272447028.1">
    <property type="nucleotide sequence ID" value="NZ_JAMQKC010000017.1"/>
</dbReference>
<comment type="caution">
    <text evidence="1">The sequence shown here is derived from an EMBL/GenBank/DDBJ whole genome shotgun (WGS) entry which is preliminary data.</text>
</comment>
<dbReference type="AlphaFoldDB" id="A0A9X3WIF1"/>
<accession>A0A9X3WIF1</accession>
<reference evidence="1" key="1">
    <citation type="submission" date="2022-06" db="EMBL/GenBank/DDBJ databases">
        <title>Aquibacillus sp. a new bacterium isolated from soil saline samples.</title>
        <authorList>
            <person name="Galisteo C."/>
            <person name="De La Haba R."/>
            <person name="Sanchez-Porro C."/>
            <person name="Ventosa A."/>
        </authorList>
    </citation>
    <scope>NUCLEOTIDE SEQUENCE</scope>
    <source>
        <strain evidence="1">3ASR75-54</strain>
    </source>
</reference>
<dbReference type="Proteomes" id="UP001145069">
    <property type="component" value="Unassembled WGS sequence"/>
</dbReference>
<dbReference type="InterPro" id="IPR025942">
    <property type="entry name" value="SpoVIF"/>
</dbReference>
<gene>
    <name evidence="1" type="ORF">NC799_13780</name>
</gene>
<evidence type="ECO:0000313" key="1">
    <source>
        <dbReference type="EMBL" id="MDC3417964.1"/>
    </source>
</evidence>
<dbReference type="Pfam" id="PF14069">
    <property type="entry name" value="SpoVIF"/>
    <property type="match status" value="1"/>
</dbReference>
<evidence type="ECO:0000313" key="2">
    <source>
        <dbReference type="Proteomes" id="UP001145069"/>
    </source>
</evidence>
<proteinExistence type="predicted"/>
<organism evidence="1 2">
    <name type="scientific">Aquibacillus salsiterrae</name>
    <dbReference type="NCBI Taxonomy" id="2950439"/>
    <lineage>
        <taxon>Bacteria</taxon>
        <taxon>Bacillati</taxon>
        <taxon>Bacillota</taxon>
        <taxon>Bacilli</taxon>
        <taxon>Bacillales</taxon>
        <taxon>Bacillaceae</taxon>
        <taxon>Aquibacillus</taxon>
    </lineage>
</organism>
<protein>
    <submittedName>
        <fullName evidence="1">Stage VI sporulation protein F</fullName>
    </submittedName>
</protein>
<dbReference type="EMBL" id="JAMQKC010000017">
    <property type="protein sequence ID" value="MDC3417964.1"/>
    <property type="molecule type" value="Genomic_DNA"/>
</dbReference>
<sequence>MSNDMFKNVEKKTGVDIKKASQLANSFKGKNINDEKTARELVKQVGKLAGKKVPKTTEDMIVNMLVKNKVNESTIKKMLK</sequence>
<keyword evidence="2" id="KW-1185">Reference proteome</keyword>